<dbReference type="OrthoDB" id="539213at2759"/>
<dbReference type="Pfam" id="PF13637">
    <property type="entry name" value="Ank_4"/>
    <property type="match status" value="1"/>
</dbReference>
<evidence type="ECO:0000313" key="3">
    <source>
        <dbReference type="Proteomes" id="UP000481861"/>
    </source>
</evidence>
<dbReference type="InterPro" id="IPR036770">
    <property type="entry name" value="Ankyrin_rpt-contain_sf"/>
</dbReference>
<dbReference type="Gene3D" id="1.25.40.20">
    <property type="entry name" value="Ankyrin repeat-containing domain"/>
    <property type="match status" value="1"/>
</dbReference>
<dbReference type="InterPro" id="IPR002110">
    <property type="entry name" value="Ankyrin_rpt"/>
</dbReference>
<dbReference type="Proteomes" id="UP000481861">
    <property type="component" value="Unassembled WGS sequence"/>
</dbReference>
<dbReference type="EMBL" id="JAADJZ010000035">
    <property type="protein sequence ID" value="KAF2865280.1"/>
    <property type="molecule type" value="Genomic_DNA"/>
</dbReference>
<keyword evidence="1" id="KW-0040">ANK repeat</keyword>
<evidence type="ECO:0000313" key="2">
    <source>
        <dbReference type="EMBL" id="KAF2865280.1"/>
    </source>
</evidence>
<proteinExistence type="predicted"/>
<reference evidence="2 3" key="1">
    <citation type="submission" date="2020-01" db="EMBL/GenBank/DDBJ databases">
        <authorList>
            <consortium name="DOE Joint Genome Institute"/>
            <person name="Haridas S."/>
            <person name="Albert R."/>
            <person name="Binder M."/>
            <person name="Bloem J."/>
            <person name="Labutti K."/>
            <person name="Salamov A."/>
            <person name="Andreopoulos B."/>
            <person name="Baker S.E."/>
            <person name="Barry K."/>
            <person name="Bills G."/>
            <person name="Bluhm B.H."/>
            <person name="Cannon C."/>
            <person name="Castanera R."/>
            <person name="Culley D.E."/>
            <person name="Daum C."/>
            <person name="Ezra D."/>
            <person name="Gonzalez J.B."/>
            <person name="Henrissat B."/>
            <person name="Kuo A."/>
            <person name="Liang C."/>
            <person name="Lipzen A."/>
            <person name="Lutzoni F."/>
            <person name="Magnuson J."/>
            <person name="Mondo S."/>
            <person name="Nolan M."/>
            <person name="Ohm R."/>
            <person name="Pangilinan J."/>
            <person name="Park H.-J.H."/>
            <person name="Ramirez L."/>
            <person name="Alfaro M."/>
            <person name="Sun H."/>
            <person name="Tritt A."/>
            <person name="Yoshinaga Y."/>
            <person name="Zwiers L.-H.L."/>
            <person name="Turgeon B.G."/>
            <person name="Goodwin S.B."/>
            <person name="Spatafora J.W."/>
            <person name="Crous P.W."/>
            <person name="Grigoriev I.V."/>
        </authorList>
    </citation>
    <scope>NUCLEOTIDE SEQUENCE [LARGE SCALE GENOMIC DNA]</scope>
    <source>
        <strain evidence="2 3">CBS 611.86</strain>
    </source>
</reference>
<keyword evidence="3" id="KW-1185">Reference proteome</keyword>
<accession>A0A7C8LZZ9</accession>
<gene>
    <name evidence="2" type="ORF">BDV95DRAFT_612863</name>
</gene>
<dbReference type="SUPFAM" id="SSF48403">
    <property type="entry name" value="Ankyrin repeat"/>
    <property type="match status" value="1"/>
</dbReference>
<protein>
    <submittedName>
        <fullName evidence="2">Ankyrin repeat-containing domain protein</fullName>
    </submittedName>
</protein>
<dbReference type="AlphaFoldDB" id="A0A7C8LZZ9"/>
<name>A0A7C8LZZ9_9PLEO</name>
<evidence type="ECO:0000256" key="1">
    <source>
        <dbReference type="PROSITE-ProRule" id="PRU00023"/>
    </source>
</evidence>
<organism evidence="2 3">
    <name type="scientific">Massariosphaeria phaeospora</name>
    <dbReference type="NCBI Taxonomy" id="100035"/>
    <lineage>
        <taxon>Eukaryota</taxon>
        <taxon>Fungi</taxon>
        <taxon>Dikarya</taxon>
        <taxon>Ascomycota</taxon>
        <taxon>Pezizomycotina</taxon>
        <taxon>Dothideomycetes</taxon>
        <taxon>Pleosporomycetidae</taxon>
        <taxon>Pleosporales</taxon>
        <taxon>Pleosporales incertae sedis</taxon>
        <taxon>Massariosphaeria</taxon>
    </lineage>
</organism>
<dbReference type="PROSITE" id="PS50088">
    <property type="entry name" value="ANK_REPEAT"/>
    <property type="match status" value="1"/>
</dbReference>
<feature type="repeat" description="ANK" evidence="1">
    <location>
        <begin position="1"/>
        <end position="29"/>
    </location>
</feature>
<sequence length="123" mass="13170">MLSIAIPKGDAEFVQLLLNWGADPLCADDAGRSLIVLAVLSENIPIFETVWGKMNGSQKSIEQLQIAYHACAMGANTAILERLLAAKIDPFKHDDSGWSALDCAYQAGNEEMVALLETPGGLP</sequence>
<comment type="caution">
    <text evidence="2">The sequence shown here is derived from an EMBL/GenBank/DDBJ whole genome shotgun (WGS) entry which is preliminary data.</text>
</comment>